<dbReference type="InterPro" id="IPR041424">
    <property type="entry name" value="CinA_KH"/>
</dbReference>
<dbReference type="Pfam" id="PF02464">
    <property type="entry name" value="CinA"/>
    <property type="match status" value="1"/>
</dbReference>
<dbReference type="EMBL" id="BJYV01000014">
    <property type="protein sequence ID" value="GEO22283.1"/>
    <property type="molecule type" value="Genomic_DNA"/>
</dbReference>
<dbReference type="CDD" id="cd00885">
    <property type="entry name" value="cinA"/>
    <property type="match status" value="1"/>
</dbReference>
<dbReference type="Gene3D" id="3.30.70.2860">
    <property type="match status" value="1"/>
</dbReference>
<dbReference type="Gene3D" id="3.40.980.10">
    <property type="entry name" value="MoaB/Mog-like domain"/>
    <property type="match status" value="1"/>
</dbReference>
<dbReference type="SUPFAM" id="SSF53218">
    <property type="entry name" value="Molybdenum cofactor biosynthesis proteins"/>
    <property type="match status" value="1"/>
</dbReference>
<dbReference type="NCBIfam" id="TIGR00200">
    <property type="entry name" value="cinA_nterm"/>
    <property type="match status" value="1"/>
</dbReference>
<dbReference type="InterPro" id="IPR036653">
    <property type="entry name" value="CinA-like_C"/>
</dbReference>
<dbReference type="PANTHER" id="PTHR13939">
    <property type="entry name" value="NICOTINAMIDE-NUCLEOTIDE AMIDOHYDROLASE PNCC"/>
    <property type="match status" value="1"/>
</dbReference>
<gene>
    <name evidence="3" type="ORF">CQA01_28170</name>
</gene>
<accession>A0A512CDK3</accession>
<dbReference type="HAMAP" id="MF_00226_B">
    <property type="entry name" value="CinA_B"/>
    <property type="match status" value="1"/>
</dbReference>
<dbReference type="InterPro" id="IPR001453">
    <property type="entry name" value="MoaB/Mog_dom"/>
</dbReference>
<comment type="caution">
    <text evidence="3">The sequence shown here is derived from an EMBL/GenBank/DDBJ whole genome shotgun (WGS) entry which is preliminary data.</text>
</comment>
<evidence type="ECO:0000256" key="1">
    <source>
        <dbReference type="HAMAP-Rule" id="MF_00226"/>
    </source>
</evidence>
<dbReference type="PIRSF" id="PIRSF006728">
    <property type="entry name" value="CinA"/>
    <property type="match status" value="1"/>
</dbReference>
<dbReference type="AlphaFoldDB" id="A0A512CDK3"/>
<dbReference type="InterPro" id="IPR050101">
    <property type="entry name" value="CinA"/>
</dbReference>
<reference evidence="3 4" key="1">
    <citation type="submission" date="2019-07" db="EMBL/GenBank/DDBJ databases">
        <title>Whole genome shotgun sequence of Cyclobacterium qasimii NBRC 106168.</title>
        <authorList>
            <person name="Hosoyama A."/>
            <person name="Uohara A."/>
            <person name="Ohji S."/>
            <person name="Ichikawa N."/>
        </authorList>
    </citation>
    <scope>NUCLEOTIDE SEQUENCE [LARGE SCALE GENOMIC DNA]</scope>
    <source>
        <strain evidence="3 4">NBRC 106168</strain>
    </source>
</reference>
<dbReference type="NCBIfam" id="TIGR00177">
    <property type="entry name" value="molyb_syn"/>
    <property type="match status" value="1"/>
</dbReference>
<dbReference type="NCBIfam" id="NF001813">
    <property type="entry name" value="PRK00549.1"/>
    <property type="match status" value="1"/>
</dbReference>
<evidence type="ECO:0000313" key="3">
    <source>
        <dbReference type="EMBL" id="GEO22283.1"/>
    </source>
</evidence>
<sequence>MNKPVTAEIISIGDELLYGQILDTNSKWLSEEMDKIGVRVVRKTTIGDDPEAMIEAFKSASKKADIILMTGGLGPTKDDLTKNVLVDFFNSSMKLFPNALEDVRKFFESRGRELSPTNRSQAYLPSNCTYIQNAVGTAPGMWFEENGSAWMSMPGVPHEMKYLMENAVIPRIKEKYKLPVIYHKLIKTIGIGESWLSDIISDWEDQLPPHIRLAYLPSLGEVKLRLTGFGESLPPIVKEVDDQIAKLEPLIAKYIYGYNTDTIASALGHELIQRNENIAIAESCTGGYLSHVITSIPGASNYFNGSIIPYHNTYKEHLLGVSPETLASKGAVSEETVIEMSKQVRLKFNSTYGLATSGVAGPGGGSDEKPVGMVWIACHDGEKCWTRMLQLTKDRIINIQLTSTASLNLLRETILHNRK</sequence>
<comment type="similarity">
    <text evidence="1">Belongs to the CinA family.</text>
</comment>
<keyword evidence="4" id="KW-1185">Reference proteome</keyword>
<feature type="domain" description="MoaB/Mog" evidence="2">
    <location>
        <begin position="8"/>
        <end position="175"/>
    </location>
</feature>
<dbReference type="InterPro" id="IPR008136">
    <property type="entry name" value="CinA_C"/>
</dbReference>
<dbReference type="Proteomes" id="UP000321301">
    <property type="component" value="Unassembled WGS sequence"/>
</dbReference>
<protein>
    <recommendedName>
        <fullName evidence="1">CinA-like protein</fullName>
    </recommendedName>
</protein>
<dbReference type="RefSeq" id="WP_020890478.1">
    <property type="nucleotide sequence ID" value="NZ_BJYV01000014.1"/>
</dbReference>
<dbReference type="Pfam" id="PF00994">
    <property type="entry name" value="MoCF_biosynth"/>
    <property type="match status" value="1"/>
</dbReference>
<evidence type="ECO:0000259" key="2">
    <source>
        <dbReference type="SMART" id="SM00852"/>
    </source>
</evidence>
<dbReference type="SMART" id="SM00852">
    <property type="entry name" value="MoCF_biosynth"/>
    <property type="match status" value="1"/>
</dbReference>
<name>A0A512CDK3_9BACT</name>
<organism evidence="3 4">
    <name type="scientific">Cyclobacterium qasimii</name>
    <dbReference type="NCBI Taxonomy" id="1350429"/>
    <lineage>
        <taxon>Bacteria</taxon>
        <taxon>Pseudomonadati</taxon>
        <taxon>Bacteroidota</taxon>
        <taxon>Cytophagia</taxon>
        <taxon>Cytophagales</taxon>
        <taxon>Cyclobacteriaceae</taxon>
        <taxon>Cyclobacterium</taxon>
    </lineage>
</organism>
<dbReference type="Gene3D" id="3.90.950.20">
    <property type="entry name" value="CinA-like"/>
    <property type="match status" value="1"/>
</dbReference>
<dbReference type="NCBIfam" id="TIGR00199">
    <property type="entry name" value="PncC_domain"/>
    <property type="match status" value="1"/>
</dbReference>
<dbReference type="InterPro" id="IPR008135">
    <property type="entry name" value="Competence-induced_CinA"/>
</dbReference>
<dbReference type="SUPFAM" id="SSF142433">
    <property type="entry name" value="CinA-like"/>
    <property type="match status" value="1"/>
</dbReference>
<dbReference type="PANTHER" id="PTHR13939:SF0">
    <property type="entry name" value="NMN AMIDOHYDROLASE-LIKE PROTEIN YFAY"/>
    <property type="match status" value="1"/>
</dbReference>
<dbReference type="Pfam" id="PF18146">
    <property type="entry name" value="CinA_KH"/>
    <property type="match status" value="1"/>
</dbReference>
<evidence type="ECO:0000313" key="4">
    <source>
        <dbReference type="Proteomes" id="UP000321301"/>
    </source>
</evidence>
<dbReference type="InterPro" id="IPR036425">
    <property type="entry name" value="MoaB/Mog-like_dom_sf"/>
</dbReference>
<proteinExistence type="inferred from homology"/>